<name>A0ABV7H7L3_9BURK</name>
<dbReference type="EMBL" id="JBHRTI010000004">
    <property type="protein sequence ID" value="MFC3148130.1"/>
    <property type="molecule type" value="Genomic_DNA"/>
</dbReference>
<gene>
    <name evidence="3" type="ORF">ACFOEN_10795</name>
</gene>
<feature type="domain" description="PepSY" evidence="2">
    <location>
        <begin position="8"/>
        <end position="86"/>
    </location>
</feature>
<accession>A0ABV7H7L3</accession>
<keyword evidence="1" id="KW-0732">Signal</keyword>
<evidence type="ECO:0000256" key="1">
    <source>
        <dbReference type="SAM" id="SignalP"/>
    </source>
</evidence>
<reference evidence="4" key="1">
    <citation type="journal article" date="2019" name="Int. J. Syst. Evol. Microbiol.">
        <title>The Global Catalogue of Microorganisms (GCM) 10K type strain sequencing project: providing services to taxonomists for standard genome sequencing and annotation.</title>
        <authorList>
            <consortium name="The Broad Institute Genomics Platform"/>
            <consortium name="The Broad Institute Genome Sequencing Center for Infectious Disease"/>
            <person name="Wu L."/>
            <person name="Ma J."/>
        </authorList>
    </citation>
    <scope>NUCLEOTIDE SEQUENCE [LARGE SCALE GENOMIC DNA]</scope>
    <source>
        <strain evidence="4">KCTC 52168</strain>
    </source>
</reference>
<feature type="signal peptide" evidence="1">
    <location>
        <begin position="1"/>
        <end position="22"/>
    </location>
</feature>
<dbReference type="InterPro" id="IPR025711">
    <property type="entry name" value="PepSY"/>
</dbReference>
<dbReference type="Proteomes" id="UP001595556">
    <property type="component" value="Unassembled WGS sequence"/>
</dbReference>
<comment type="caution">
    <text evidence="3">The sequence shown here is derived from an EMBL/GenBank/DDBJ whole genome shotgun (WGS) entry which is preliminary data.</text>
</comment>
<dbReference type="RefSeq" id="WP_377303780.1">
    <property type="nucleotide sequence ID" value="NZ_CP180191.1"/>
</dbReference>
<evidence type="ECO:0000313" key="3">
    <source>
        <dbReference type="EMBL" id="MFC3148130.1"/>
    </source>
</evidence>
<protein>
    <submittedName>
        <fullName evidence="3">PepSY domain-containing protein</fullName>
    </submittedName>
</protein>
<evidence type="ECO:0000313" key="4">
    <source>
        <dbReference type="Proteomes" id="UP001595556"/>
    </source>
</evidence>
<keyword evidence="4" id="KW-1185">Reference proteome</keyword>
<proteinExistence type="predicted"/>
<evidence type="ECO:0000259" key="2">
    <source>
        <dbReference type="Pfam" id="PF13670"/>
    </source>
</evidence>
<feature type="chain" id="PRO_5045495041" evidence="1">
    <location>
        <begin position="23"/>
        <end position="89"/>
    </location>
</feature>
<organism evidence="3 4">
    <name type="scientific">Piscinibacterium candidicorallinum</name>
    <dbReference type="NCBI Taxonomy" id="1793872"/>
    <lineage>
        <taxon>Bacteria</taxon>
        <taxon>Pseudomonadati</taxon>
        <taxon>Pseudomonadota</taxon>
        <taxon>Betaproteobacteria</taxon>
        <taxon>Burkholderiales</taxon>
        <taxon>Piscinibacterium</taxon>
    </lineage>
</organism>
<sequence>MKRIVTLSAMALALCASFAASASDKCQAGPKDQWQPKEALEKKLGAEGIKVKRIKVEDGCYEVYGTDAKGKHIEQYYHPKTLDVVKPRG</sequence>
<dbReference type="Pfam" id="PF13670">
    <property type="entry name" value="PepSY_2"/>
    <property type="match status" value="1"/>
</dbReference>